<dbReference type="Pfam" id="PF00990">
    <property type="entry name" value="GGDEF"/>
    <property type="match status" value="1"/>
</dbReference>
<dbReference type="Gene3D" id="3.30.70.270">
    <property type="match status" value="1"/>
</dbReference>
<protein>
    <recommendedName>
        <fullName evidence="1">diguanylate cyclase</fullName>
        <ecNumber evidence="1">2.7.7.65</ecNumber>
    </recommendedName>
</protein>
<dbReference type="InterPro" id="IPR043128">
    <property type="entry name" value="Rev_trsase/Diguanyl_cyclase"/>
</dbReference>
<feature type="transmembrane region" description="Helical" evidence="3">
    <location>
        <begin position="123"/>
        <end position="140"/>
    </location>
</feature>
<dbReference type="InterPro" id="IPR000160">
    <property type="entry name" value="GGDEF_dom"/>
</dbReference>
<dbReference type="PANTHER" id="PTHR45138:SF9">
    <property type="entry name" value="DIGUANYLATE CYCLASE DGCM-RELATED"/>
    <property type="match status" value="1"/>
</dbReference>
<dbReference type="Proteomes" id="UP000283458">
    <property type="component" value="Unassembled WGS sequence"/>
</dbReference>
<dbReference type="FunFam" id="3.30.70.270:FF:000001">
    <property type="entry name" value="Diguanylate cyclase domain protein"/>
    <property type="match status" value="1"/>
</dbReference>
<dbReference type="PROSITE" id="PS50887">
    <property type="entry name" value="GGDEF"/>
    <property type="match status" value="1"/>
</dbReference>
<feature type="transmembrane region" description="Helical" evidence="3">
    <location>
        <begin position="66"/>
        <end position="86"/>
    </location>
</feature>
<evidence type="ECO:0000313" key="6">
    <source>
        <dbReference type="Proteomes" id="UP000283458"/>
    </source>
</evidence>
<dbReference type="EC" id="2.7.7.65" evidence="1"/>
<dbReference type="SMART" id="SM00267">
    <property type="entry name" value="GGDEF"/>
    <property type="match status" value="1"/>
</dbReference>
<feature type="transmembrane region" description="Helical" evidence="3">
    <location>
        <begin position="98"/>
        <end position="117"/>
    </location>
</feature>
<evidence type="ECO:0000256" key="3">
    <source>
        <dbReference type="SAM" id="Phobius"/>
    </source>
</evidence>
<feature type="transmembrane region" description="Helical" evidence="3">
    <location>
        <begin position="187"/>
        <end position="208"/>
    </location>
</feature>
<keyword evidence="3" id="KW-0812">Transmembrane</keyword>
<dbReference type="InterPro" id="IPR050469">
    <property type="entry name" value="Diguanylate_Cyclase"/>
</dbReference>
<feature type="domain" description="GGDEF" evidence="4">
    <location>
        <begin position="244"/>
        <end position="377"/>
    </location>
</feature>
<keyword evidence="6" id="KW-1185">Reference proteome</keyword>
<feature type="transmembrane region" description="Helical" evidence="3">
    <location>
        <begin position="160"/>
        <end position="181"/>
    </location>
</feature>
<dbReference type="PANTHER" id="PTHR45138">
    <property type="entry name" value="REGULATORY COMPONENTS OF SENSORY TRANSDUCTION SYSTEM"/>
    <property type="match status" value="1"/>
</dbReference>
<feature type="transmembrane region" description="Helical" evidence="3">
    <location>
        <begin position="6"/>
        <end position="25"/>
    </location>
</feature>
<evidence type="ECO:0000256" key="1">
    <source>
        <dbReference type="ARBA" id="ARBA00012528"/>
    </source>
</evidence>
<evidence type="ECO:0000256" key="2">
    <source>
        <dbReference type="ARBA" id="ARBA00034247"/>
    </source>
</evidence>
<organism evidence="5 6">
    <name type="scientific">Azospirillum cavernae</name>
    <dbReference type="NCBI Taxonomy" id="2320860"/>
    <lineage>
        <taxon>Bacteria</taxon>
        <taxon>Pseudomonadati</taxon>
        <taxon>Pseudomonadota</taxon>
        <taxon>Alphaproteobacteria</taxon>
        <taxon>Rhodospirillales</taxon>
        <taxon>Azospirillaceae</taxon>
        <taxon>Azospirillum</taxon>
    </lineage>
</organism>
<dbReference type="GO" id="GO:0052621">
    <property type="term" value="F:diguanylate cyclase activity"/>
    <property type="evidence" value="ECO:0007669"/>
    <property type="project" value="UniProtKB-EC"/>
</dbReference>
<gene>
    <name evidence="5" type="ORF">D3877_00765</name>
</gene>
<evidence type="ECO:0000313" key="5">
    <source>
        <dbReference type="EMBL" id="RJF83263.1"/>
    </source>
</evidence>
<dbReference type="EMBL" id="QYUL01000001">
    <property type="protein sequence ID" value="RJF83263.1"/>
    <property type="molecule type" value="Genomic_DNA"/>
</dbReference>
<sequence>MIPLDISTVLVLHMTSLIAGAMGFIHLRQQSLETKGLALLAAAFLGLAAGSFSAGLGERDVLPAWLWQPGSLAIGSLSYACLWLGARALSSGRGLRRPWVLLLLPIAWLCLAAITHFTADNQLRASAFHITAFLFLLAAAREVARDQRIDPLPSRRPLTIIFGLAAVVYAVEFLMMTLGRISVPNIALGFGFQTFCNFGITILVYGVVKERAENALRLAAEIDSLTGIGNRRWMDARMPGVIRRGDTIMMLDLDHFKTINDRYGHAAGDHVLRAFADEVSRNLRLQDRFARTGGEEFVLYMPGLSLADAKAAGERLCRLVASLVVQHRGDRIPVTTSLGVAWSDGGYPSWDLMIQAADTALYAAKKAGRNQVAVQPSPLSMDAVA</sequence>
<proteinExistence type="predicted"/>
<keyword evidence="3" id="KW-1133">Transmembrane helix</keyword>
<feature type="transmembrane region" description="Helical" evidence="3">
    <location>
        <begin position="37"/>
        <end position="54"/>
    </location>
</feature>
<keyword evidence="3" id="KW-0472">Membrane</keyword>
<comment type="caution">
    <text evidence="5">The sequence shown here is derived from an EMBL/GenBank/DDBJ whole genome shotgun (WGS) entry which is preliminary data.</text>
</comment>
<reference evidence="5 6" key="1">
    <citation type="submission" date="2018-09" db="EMBL/GenBank/DDBJ databases">
        <authorList>
            <person name="Zhu H."/>
        </authorList>
    </citation>
    <scope>NUCLEOTIDE SEQUENCE [LARGE SCALE GENOMIC DNA]</scope>
    <source>
        <strain evidence="5 6">K2W22B-5</strain>
    </source>
</reference>
<comment type="catalytic activity">
    <reaction evidence="2">
        <text>2 GTP = 3',3'-c-di-GMP + 2 diphosphate</text>
        <dbReference type="Rhea" id="RHEA:24898"/>
        <dbReference type="ChEBI" id="CHEBI:33019"/>
        <dbReference type="ChEBI" id="CHEBI:37565"/>
        <dbReference type="ChEBI" id="CHEBI:58805"/>
        <dbReference type="EC" id="2.7.7.65"/>
    </reaction>
</comment>
<dbReference type="NCBIfam" id="TIGR00254">
    <property type="entry name" value="GGDEF"/>
    <property type="match status" value="1"/>
</dbReference>
<evidence type="ECO:0000259" key="4">
    <source>
        <dbReference type="PROSITE" id="PS50887"/>
    </source>
</evidence>
<name>A0A418VZT5_9PROT</name>
<dbReference type="SUPFAM" id="SSF55073">
    <property type="entry name" value="Nucleotide cyclase"/>
    <property type="match status" value="1"/>
</dbReference>
<dbReference type="AlphaFoldDB" id="A0A418VZT5"/>
<dbReference type="InterPro" id="IPR029787">
    <property type="entry name" value="Nucleotide_cyclase"/>
</dbReference>
<accession>A0A418VZT5</accession>
<dbReference type="CDD" id="cd01949">
    <property type="entry name" value="GGDEF"/>
    <property type="match status" value="1"/>
</dbReference>